<feature type="non-terminal residue" evidence="1">
    <location>
        <position position="1"/>
    </location>
</feature>
<evidence type="ECO:0000313" key="1">
    <source>
        <dbReference type="EMBL" id="RRD60738.1"/>
    </source>
</evidence>
<dbReference type="AlphaFoldDB" id="A0A3P1XS68"/>
<name>A0A3P1XS68_ECOLX</name>
<dbReference type="Proteomes" id="UP000271008">
    <property type="component" value="Unassembled WGS sequence"/>
</dbReference>
<evidence type="ECO:0000313" key="2">
    <source>
        <dbReference type="Proteomes" id="UP000271008"/>
    </source>
</evidence>
<comment type="caution">
    <text evidence="1">The sequence shown here is derived from an EMBL/GenBank/DDBJ whole genome shotgun (WGS) entry which is preliminary data.</text>
</comment>
<dbReference type="RefSeq" id="WP_214295483.1">
    <property type="nucleotide sequence ID" value="NZ_RQTU01000551.1"/>
</dbReference>
<reference evidence="1 2" key="1">
    <citation type="submission" date="2018-11" db="EMBL/GenBank/DDBJ databases">
        <title>Enterobacteriaceae from Patient.</title>
        <authorList>
            <person name="Shen C."/>
            <person name="Yang Y."/>
            <person name="Tian G."/>
        </authorList>
    </citation>
    <scope>NUCLEOTIDE SEQUENCE [LARGE SCALE GENOMIC DNA]</scope>
    <source>
        <strain evidence="1 2">GBGD28</strain>
    </source>
</reference>
<dbReference type="EMBL" id="RQTU01000551">
    <property type="protein sequence ID" value="RRD60738.1"/>
    <property type="molecule type" value="Genomic_DNA"/>
</dbReference>
<accession>A0A3P1XS68</accession>
<dbReference type="Pfam" id="PF10139">
    <property type="entry name" value="Virul_Fac"/>
    <property type="match status" value="1"/>
</dbReference>
<feature type="non-terminal residue" evidence="1">
    <location>
        <position position="198"/>
    </location>
</feature>
<gene>
    <name evidence="1" type="ORF">EIA08_31020</name>
</gene>
<sequence>TYRSLANVLTKLNHARTVFAPLETLIDHSNGSIMNVDSLNRLGSSQDRHVEIRYWKEEQQIGSASLTQAELAALTTELIFPLAEVEADSVVEQVDLLDFPGYRGRLKITALEEAGREGLNPICQLLLRGKVAYLFERYTDNQEMNALVVCASSAKQSDVADVGPVLNRWVEKTQGKSAEERQGRNPGLFWAITVCDMR</sequence>
<proteinExistence type="predicted"/>
<dbReference type="InterPro" id="IPR017030">
    <property type="entry name" value="Vir_effector_SfrC"/>
</dbReference>
<organism evidence="1 2">
    <name type="scientific">Escherichia coli</name>
    <dbReference type="NCBI Taxonomy" id="562"/>
    <lineage>
        <taxon>Bacteria</taxon>
        <taxon>Pseudomonadati</taxon>
        <taxon>Pseudomonadota</taxon>
        <taxon>Gammaproteobacteria</taxon>
        <taxon>Enterobacterales</taxon>
        <taxon>Enterobacteriaceae</taxon>
        <taxon>Escherichia</taxon>
    </lineage>
</organism>
<protein>
    <submittedName>
        <fullName evidence="1">Uncharacterized protein</fullName>
    </submittedName>
</protein>